<dbReference type="SUPFAM" id="SSF54909">
    <property type="entry name" value="Dimeric alpha+beta barrel"/>
    <property type="match status" value="2"/>
</dbReference>
<proteinExistence type="inferred from homology"/>
<evidence type="ECO:0000313" key="3">
    <source>
        <dbReference type="EMBL" id="TKR67920.1"/>
    </source>
</evidence>
<reference evidence="3 4" key="2">
    <citation type="journal article" date="2019" name="G3 (Bethesda)">
        <title>Hybrid Assembly of the Genome of the Entomopathogenic Nematode Steinernema carpocapsae Identifies the X-Chromosome.</title>
        <authorList>
            <person name="Serra L."/>
            <person name="Macchietto M."/>
            <person name="Macias-Munoz A."/>
            <person name="McGill C.J."/>
            <person name="Rodriguez I.M."/>
            <person name="Rodriguez B."/>
            <person name="Murad R."/>
            <person name="Mortazavi A."/>
        </authorList>
    </citation>
    <scope>NUCLEOTIDE SEQUENCE [LARGE SCALE GENOMIC DNA]</scope>
    <source>
        <strain evidence="3 4">ALL</strain>
    </source>
</reference>
<dbReference type="FunFam" id="3.30.70.100:FF:000003">
    <property type="entry name" value="Protein NipSnap homolog 2"/>
    <property type="match status" value="1"/>
</dbReference>
<dbReference type="InterPro" id="IPR012577">
    <property type="entry name" value="NIPSNAP"/>
</dbReference>
<dbReference type="Gene3D" id="3.30.70.100">
    <property type="match status" value="2"/>
</dbReference>
<dbReference type="GO" id="GO:0005739">
    <property type="term" value="C:mitochondrion"/>
    <property type="evidence" value="ECO:0007669"/>
    <property type="project" value="TreeGrafter"/>
</dbReference>
<keyword evidence="4" id="KW-1185">Reference proteome</keyword>
<protein>
    <recommendedName>
        <fullName evidence="2">NIPSNAP domain-containing protein</fullName>
    </recommendedName>
</protein>
<dbReference type="Pfam" id="PF07978">
    <property type="entry name" value="NIPSNAP"/>
    <property type="match status" value="1"/>
</dbReference>
<dbReference type="PANTHER" id="PTHR21017:SF17">
    <property type="entry name" value="PROTEIN NIPSNAP"/>
    <property type="match status" value="1"/>
</dbReference>
<gene>
    <name evidence="3" type="ORF">L596_023992</name>
</gene>
<sequence>MIPLRTAVTGIARIPAFKRQVAVRCLSTDKPSDGKISEEAGEGVEGAKKSQGWISRILTGPTFNPDAMQKQSHSSLLSNSDYIYELTTHDTKPGHLDQYLTSFGNFSKELTRAVPGAEVVGSWNVIYGNQDQVISLWRYKHGYADVDACMLARGQDTSIRAAFDGLGKECHRRRSVLMKSFSYWGDPKPREASHVYDLRSYVLKPGTMIEWGNSWAKGITFRREHNQDVGGFFAQVGQLYMVFHIWAYPNMCSRNDTRQQTWLKPGWDNTVAYTVPLIKQMKSRILVPTKYSQLK</sequence>
<dbReference type="Proteomes" id="UP000298663">
    <property type="component" value="Unassembled WGS sequence"/>
</dbReference>
<dbReference type="InterPro" id="IPR051557">
    <property type="entry name" value="NipSnap_domain"/>
</dbReference>
<evidence type="ECO:0000313" key="4">
    <source>
        <dbReference type="Proteomes" id="UP000298663"/>
    </source>
</evidence>
<feature type="domain" description="NIPSNAP" evidence="2">
    <location>
        <begin position="196"/>
        <end position="293"/>
    </location>
</feature>
<dbReference type="InterPro" id="IPR011008">
    <property type="entry name" value="Dimeric_a/b-barrel"/>
</dbReference>
<comment type="similarity">
    <text evidence="1">Belongs to the NipSnap family.</text>
</comment>
<dbReference type="EMBL" id="AZBU02000008">
    <property type="protein sequence ID" value="TKR67920.1"/>
    <property type="molecule type" value="Genomic_DNA"/>
</dbReference>
<dbReference type="STRING" id="34508.A0A4U5MFC2"/>
<dbReference type="GO" id="GO:0000423">
    <property type="term" value="P:mitophagy"/>
    <property type="evidence" value="ECO:0007669"/>
    <property type="project" value="UniProtKB-ARBA"/>
</dbReference>
<evidence type="ECO:0000256" key="1">
    <source>
        <dbReference type="ARBA" id="ARBA00005291"/>
    </source>
</evidence>
<name>A0A4U5MFC2_STECR</name>
<dbReference type="OrthoDB" id="10262843at2759"/>
<organism evidence="3 4">
    <name type="scientific">Steinernema carpocapsae</name>
    <name type="common">Entomopathogenic nematode</name>
    <dbReference type="NCBI Taxonomy" id="34508"/>
    <lineage>
        <taxon>Eukaryota</taxon>
        <taxon>Metazoa</taxon>
        <taxon>Ecdysozoa</taxon>
        <taxon>Nematoda</taxon>
        <taxon>Chromadorea</taxon>
        <taxon>Rhabditida</taxon>
        <taxon>Tylenchina</taxon>
        <taxon>Panagrolaimomorpha</taxon>
        <taxon>Strongyloidoidea</taxon>
        <taxon>Steinernematidae</taxon>
        <taxon>Steinernema</taxon>
    </lineage>
</organism>
<dbReference type="AlphaFoldDB" id="A0A4U5MFC2"/>
<comment type="caution">
    <text evidence="3">The sequence shown here is derived from an EMBL/GenBank/DDBJ whole genome shotgun (WGS) entry which is preliminary data.</text>
</comment>
<reference evidence="3 4" key="1">
    <citation type="journal article" date="2015" name="Genome Biol.">
        <title>Comparative genomics of Steinernema reveals deeply conserved gene regulatory networks.</title>
        <authorList>
            <person name="Dillman A.R."/>
            <person name="Macchietto M."/>
            <person name="Porter C.F."/>
            <person name="Rogers A."/>
            <person name="Williams B."/>
            <person name="Antoshechkin I."/>
            <person name="Lee M.M."/>
            <person name="Goodwin Z."/>
            <person name="Lu X."/>
            <person name="Lewis E.E."/>
            <person name="Goodrich-Blair H."/>
            <person name="Stock S.P."/>
            <person name="Adams B.J."/>
            <person name="Sternberg P.W."/>
            <person name="Mortazavi A."/>
        </authorList>
    </citation>
    <scope>NUCLEOTIDE SEQUENCE [LARGE SCALE GENOMIC DNA]</scope>
    <source>
        <strain evidence="3 4">ALL</strain>
    </source>
</reference>
<evidence type="ECO:0000259" key="2">
    <source>
        <dbReference type="Pfam" id="PF07978"/>
    </source>
</evidence>
<accession>A0A4U5MFC2</accession>
<dbReference type="PANTHER" id="PTHR21017">
    <property type="entry name" value="NIPSNAP-RELATED"/>
    <property type="match status" value="1"/>
</dbReference>